<dbReference type="Pfam" id="PF26609">
    <property type="entry name" value="DUF8191"/>
    <property type="match status" value="1"/>
</dbReference>
<sequence length="421" mass="48522">MSEVRSLRNETRRLKELIELYKRRIASQNARNSSLVRTIQELSVLEEPLEDNDVDMMEYIDQGAGFTLGDEPEGDEEDEEEDEDEPCYPVWDENDKVFRCNKCCWEILDGICGHCDIEHDIPKEFSDAEQKAAFFDNDTTISAAYCQDRSLKPRGDTPLPENHPVDDVPWPYRTSHVDEYTQLRRRGATVEMCKTFSLSFDNDQGVTAELTPQIKETFGGPEMLETDTWKLYLGRRVTLDEDDLDGSDFIIGLLEDALLFEHRHYSIGPSQWKTVRPKGKTNLWITFPTKKHICYEVNDTLDELRDDRPGPEAPEAEIEAWYNRPDNEWTAEDKALVEPFVEFGPTIHRDEYEMTDVEDLESDDDGNPDVADAGYTINPRYDDRNWSDGEDDGMYESESEDRDDGSEDDDFGESGSDFDSN</sequence>
<feature type="region of interest" description="Disordered" evidence="1">
    <location>
        <begin position="358"/>
        <end position="421"/>
    </location>
</feature>
<feature type="compositionally biased region" description="Acidic residues" evidence="1">
    <location>
        <begin position="358"/>
        <end position="367"/>
    </location>
</feature>
<dbReference type="Proteomes" id="UP000297245">
    <property type="component" value="Unassembled WGS sequence"/>
</dbReference>
<feature type="compositionally biased region" description="Acidic residues" evidence="1">
    <location>
        <begin position="70"/>
        <end position="86"/>
    </location>
</feature>
<name>A0A4S8M5B3_DENBC</name>
<protein>
    <recommendedName>
        <fullName evidence="2">DUF8191 domain-containing protein</fullName>
    </recommendedName>
</protein>
<dbReference type="AlphaFoldDB" id="A0A4S8M5B3"/>
<feature type="domain" description="DUF8191" evidence="2">
    <location>
        <begin position="183"/>
        <end position="259"/>
    </location>
</feature>
<evidence type="ECO:0000313" key="4">
    <source>
        <dbReference type="Proteomes" id="UP000297245"/>
    </source>
</evidence>
<dbReference type="InterPro" id="IPR058504">
    <property type="entry name" value="DUF8191"/>
</dbReference>
<evidence type="ECO:0000256" key="1">
    <source>
        <dbReference type="SAM" id="MobiDB-lite"/>
    </source>
</evidence>
<proteinExistence type="predicted"/>
<feature type="compositionally biased region" description="Acidic residues" evidence="1">
    <location>
        <begin position="388"/>
        <end position="412"/>
    </location>
</feature>
<keyword evidence="4" id="KW-1185">Reference proteome</keyword>
<evidence type="ECO:0000259" key="2">
    <source>
        <dbReference type="Pfam" id="PF26609"/>
    </source>
</evidence>
<feature type="region of interest" description="Disordered" evidence="1">
    <location>
        <begin position="64"/>
        <end position="88"/>
    </location>
</feature>
<accession>A0A4S8M5B3</accession>
<dbReference type="EMBL" id="ML179166">
    <property type="protein sequence ID" value="THU96923.1"/>
    <property type="molecule type" value="Genomic_DNA"/>
</dbReference>
<dbReference type="OrthoDB" id="3063271at2759"/>
<organism evidence="3 4">
    <name type="scientific">Dendrothele bispora (strain CBS 962.96)</name>
    <dbReference type="NCBI Taxonomy" id="1314807"/>
    <lineage>
        <taxon>Eukaryota</taxon>
        <taxon>Fungi</taxon>
        <taxon>Dikarya</taxon>
        <taxon>Basidiomycota</taxon>
        <taxon>Agaricomycotina</taxon>
        <taxon>Agaricomycetes</taxon>
        <taxon>Agaricomycetidae</taxon>
        <taxon>Agaricales</taxon>
        <taxon>Agaricales incertae sedis</taxon>
        <taxon>Dendrothele</taxon>
    </lineage>
</organism>
<evidence type="ECO:0000313" key="3">
    <source>
        <dbReference type="EMBL" id="THU96923.1"/>
    </source>
</evidence>
<reference evidence="3 4" key="1">
    <citation type="journal article" date="2019" name="Nat. Ecol. Evol.">
        <title>Megaphylogeny resolves global patterns of mushroom evolution.</title>
        <authorList>
            <person name="Varga T."/>
            <person name="Krizsan K."/>
            <person name="Foldi C."/>
            <person name="Dima B."/>
            <person name="Sanchez-Garcia M."/>
            <person name="Sanchez-Ramirez S."/>
            <person name="Szollosi G.J."/>
            <person name="Szarkandi J.G."/>
            <person name="Papp V."/>
            <person name="Albert L."/>
            <person name="Andreopoulos W."/>
            <person name="Angelini C."/>
            <person name="Antonin V."/>
            <person name="Barry K.W."/>
            <person name="Bougher N.L."/>
            <person name="Buchanan P."/>
            <person name="Buyck B."/>
            <person name="Bense V."/>
            <person name="Catcheside P."/>
            <person name="Chovatia M."/>
            <person name="Cooper J."/>
            <person name="Damon W."/>
            <person name="Desjardin D."/>
            <person name="Finy P."/>
            <person name="Geml J."/>
            <person name="Haridas S."/>
            <person name="Hughes K."/>
            <person name="Justo A."/>
            <person name="Karasinski D."/>
            <person name="Kautmanova I."/>
            <person name="Kiss B."/>
            <person name="Kocsube S."/>
            <person name="Kotiranta H."/>
            <person name="LaButti K.M."/>
            <person name="Lechner B.E."/>
            <person name="Liimatainen K."/>
            <person name="Lipzen A."/>
            <person name="Lukacs Z."/>
            <person name="Mihaltcheva S."/>
            <person name="Morgado L.N."/>
            <person name="Niskanen T."/>
            <person name="Noordeloos M.E."/>
            <person name="Ohm R.A."/>
            <person name="Ortiz-Santana B."/>
            <person name="Ovrebo C."/>
            <person name="Racz N."/>
            <person name="Riley R."/>
            <person name="Savchenko A."/>
            <person name="Shiryaev A."/>
            <person name="Soop K."/>
            <person name="Spirin V."/>
            <person name="Szebenyi C."/>
            <person name="Tomsovsky M."/>
            <person name="Tulloss R.E."/>
            <person name="Uehling J."/>
            <person name="Grigoriev I.V."/>
            <person name="Vagvolgyi C."/>
            <person name="Papp T."/>
            <person name="Martin F.M."/>
            <person name="Miettinen O."/>
            <person name="Hibbett D.S."/>
            <person name="Nagy L.G."/>
        </authorList>
    </citation>
    <scope>NUCLEOTIDE SEQUENCE [LARGE SCALE GENOMIC DNA]</scope>
    <source>
        <strain evidence="3 4">CBS 962.96</strain>
    </source>
</reference>
<gene>
    <name evidence="3" type="ORF">K435DRAFT_965701</name>
</gene>